<proteinExistence type="inferred from homology"/>
<keyword evidence="3 11" id="KW-0645">Protease</keyword>
<gene>
    <name evidence="14" type="ORF">DFJ67_5901</name>
</gene>
<dbReference type="InterPro" id="IPR050083">
    <property type="entry name" value="HtpX_protease"/>
</dbReference>
<keyword evidence="15" id="KW-1185">Reference proteome</keyword>
<evidence type="ECO:0000256" key="1">
    <source>
        <dbReference type="ARBA" id="ARBA00004651"/>
    </source>
</evidence>
<dbReference type="PANTHER" id="PTHR43221">
    <property type="entry name" value="PROTEASE HTPX"/>
    <property type="match status" value="1"/>
</dbReference>
<evidence type="ECO:0000256" key="2">
    <source>
        <dbReference type="ARBA" id="ARBA00022475"/>
    </source>
</evidence>
<feature type="transmembrane region" description="Helical" evidence="12">
    <location>
        <begin position="257"/>
        <end position="279"/>
    </location>
</feature>
<keyword evidence="8 12" id="KW-1133">Transmembrane helix</keyword>
<evidence type="ECO:0000256" key="12">
    <source>
        <dbReference type="SAM" id="Phobius"/>
    </source>
</evidence>
<comment type="caution">
    <text evidence="14">The sequence shown here is derived from an EMBL/GenBank/DDBJ whole genome shotgun (WGS) entry which is preliminary data.</text>
</comment>
<dbReference type="GO" id="GO:0005886">
    <property type="term" value="C:plasma membrane"/>
    <property type="evidence" value="ECO:0007669"/>
    <property type="project" value="UniProtKB-SubCell"/>
</dbReference>
<evidence type="ECO:0000256" key="4">
    <source>
        <dbReference type="ARBA" id="ARBA00022692"/>
    </source>
</evidence>
<dbReference type="GO" id="GO:0046872">
    <property type="term" value="F:metal ion binding"/>
    <property type="evidence" value="ECO:0007669"/>
    <property type="project" value="UniProtKB-KW"/>
</dbReference>
<dbReference type="CDD" id="cd07328">
    <property type="entry name" value="M48_Ste24p_like"/>
    <property type="match status" value="1"/>
</dbReference>
<organism evidence="14 15">
    <name type="scientific">Asanoa ferruginea</name>
    <dbReference type="NCBI Taxonomy" id="53367"/>
    <lineage>
        <taxon>Bacteria</taxon>
        <taxon>Bacillati</taxon>
        <taxon>Actinomycetota</taxon>
        <taxon>Actinomycetes</taxon>
        <taxon>Micromonosporales</taxon>
        <taxon>Micromonosporaceae</taxon>
        <taxon>Asanoa</taxon>
    </lineage>
</organism>
<dbReference type="Pfam" id="PF01435">
    <property type="entry name" value="Peptidase_M48"/>
    <property type="match status" value="1"/>
</dbReference>
<evidence type="ECO:0000313" key="15">
    <source>
        <dbReference type="Proteomes" id="UP000256913"/>
    </source>
</evidence>
<dbReference type="GO" id="GO:0006508">
    <property type="term" value="P:proteolysis"/>
    <property type="evidence" value="ECO:0007669"/>
    <property type="project" value="UniProtKB-KW"/>
</dbReference>
<keyword evidence="2" id="KW-1003">Cell membrane</keyword>
<keyword evidence="4 12" id="KW-0812">Transmembrane</keyword>
<evidence type="ECO:0000313" key="14">
    <source>
        <dbReference type="EMBL" id="REF99857.1"/>
    </source>
</evidence>
<evidence type="ECO:0000256" key="5">
    <source>
        <dbReference type="ARBA" id="ARBA00022723"/>
    </source>
</evidence>
<feature type="transmembrane region" description="Helical" evidence="12">
    <location>
        <begin position="83"/>
        <end position="101"/>
    </location>
</feature>
<name>A0A3D9ZRU6_9ACTN</name>
<protein>
    <submittedName>
        <fullName evidence="14">Zn-dependent protease with chaperone function</fullName>
    </submittedName>
</protein>
<dbReference type="RefSeq" id="WP_116070981.1">
    <property type="nucleotide sequence ID" value="NZ_BONB01000079.1"/>
</dbReference>
<accession>A0A3D9ZRU6</accession>
<dbReference type="PANTHER" id="PTHR43221:SF1">
    <property type="entry name" value="PROTEASE HTPX"/>
    <property type="match status" value="1"/>
</dbReference>
<keyword evidence="7 11" id="KW-0862">Zinc</keyword>
<dbReference type="OrthoDB" id="7870694at2"/>
<sequence>MTAAPTTQTASADTCPTCAVPLTLAEDQPPWCERCEWNLDALAPLERATWFYRSIRARDHRAGFRADRLLATGEPVLPGRGRAFTLLVVVSAVLVAVPAAALLAAVWLLIAGPVTLGLLLLVVVLAVRPRLGRVKKVLKGHYRVAPDRAPALHALIERVATATGAPGPDIVGVNANLWGAWTTVAGIRQRRILVLGIPLVASIDRAELVALLSHEFGHFANRDSWRQLLTRPARVTFGHIASGLRPSRKSGFEREFLGLYLIVYELWRMIIGLLSWLFFAVHAAISAVAAREDRRAEQQADLLAVRVAGRAATLGLFDAIASFPLYRGVVSGATRKGYALRDWQDRITQNRARNDGAETGRLRQLTIRTQASLFSSHPSTGRRHQFVSTLPDTPATVTVSDAEWATIVRELAPYAEVLRNELAEQYEM</sequence>
<keyword evidence="6 11" id="KW-0378">Hydrolase</keyword>
<dbReference type="Gene3D" id="3.30.2010.10">
    <property type="entry name" value="Metalloproteases ('zincins'), catalytic domain"/>
    <property type="match status" value="1"/>
</dbReference>
<dbReference type="AlphaFoldDB" id="A0A3D9ZRU6"/>
<keyword evidence="9 11" id="KW-0482">Metalloprotease</keyword>
<comment type="similarity">
    <text evidence="11">Belongs to the peptidase M48 family.</text>
</comment>
<reference evidence="14 15" key="1">
    <citation type="submission" date="2018-08" db="EMBL/GenBank/DDBJ databases">
        <title>Sequencing the genomes of 1000 actinobacteria strains.</title>
        <authorList>
            <person name="Klenk H.-P."/>
        </authorList>
    </citation>
    <scope>NUCLEOTIDE SEQUENCE [LARGE SCALE GENOMIC DNA]</scope>
    <source>
        <strain evidence="14 15">DSM 44099</strain>
    </source>
</reference>
<evidence type="ECO:0000259" key="13">
    <source>
        <dbReference type="Pfam" id="PF01435"/>
    </source>
</evidence>
<comment type="subcellular location">
    <subcellularLocation>
        <location evidence="1">Cell membrane</location>
        <topology evidence="1">Multi-pass membrane protein</topology>
    </subcellularLocation>
</comment>
<evidence type="ECO:0000256" key="8">
    <source>
        <dbReference type="ARBA" id="ARBA00022989"/>
    </source>
</evidence>
<dbReference type="GO" id="GO:0004222">
    <property type="term" value="F:metalloendopeptidase activity"/>
    <property type="evidence" value="ECO:0007669"/>
    <property type="project" value="InterPro"/>
</dbReference>
<feature type="domain" description="Peptidase M48" evidence="13">
    <location>
        <begin position="147"/>
        <end position="388"/>
    </location>
</feature>
<evidence type="ECO:0000256" key="6">
    <source>
        <dbReference type="ARBA" id="ARBA00022801"/>
    </source>
</evidence>
<evidence type="ECO:0000256" key="3">
    <source>
        <dbReference type="ARBA" id="ARBA00022670"/>
    </source>
</evidence>
<evidence type="ECO:0000256" key="7">
    <source>
        <dbReference type="ARBA" id="ARBA00022833"/>
    </source>
</evidence>
<evidence type="ECO:0000256" key="11">
    <source>
        <dbReference type="RuleBase" id="RU003983"/>
    </source>
</evidence>
<feature type="transmembrane region" description="Helical" evidence="12">
    <location>
        <begin position="107"/>
        <end position="127"/>
    </location>
</feature>
<dbReference type="InterPro" id="IPR001915">
    <property type="entry name" value="Peptidase_M48"/>
</dbReference>
<evidence type="ECO:0000256" key="10">
    <source>
        <dbReference type="ARBA" id="ARBA00023136"/>
    </source>
</evidence>
<comment type="cofactor">
    <cofactor evidence="11">
        <name>Zn(2+)</name>
        <dbReference type="ChEBI" id="CHEBI:29105"/>
    </cofactor>
    <text evidence="11">Binds 1 zinc ion per subunit.</text>
</comment>
<evidence type="ECO:0000256" key="9">
    <source>
        <dbReference type="ARBA" id="ARBA00023049"/>
    </source>
</evidence>
<dbReference type="EMBL" id="QUMQ01000001">
    <property type="protein sequence ID" value="REF99857.1"/>
    <property type="molecule type" value="Genomic_DNA"/>
</dbReference>
<dbReference type="Proteomes" id="UP000256913">
    <property type="component" value="Unassembled WGS sequence"/>
</dbReference>
<keyword evidence="10 12" id="KW-0472">Membrane</keyword>
<keyword evidence="5" id="KW-0479">Metal-binding</keyword>